<evidence type="ECO:0000259" key="8">
    <source>
        <dbReference type="PROSITE" id="PS50850"/>
    </source>
</evidence>
<sequence>MSTSSEKKEAQADSDPGFKHSGASPSSSTIAETVGINEKSLLRKLDYKLLPPLTILYLLSFLDRSNVGNAKLEGMATDVGMTGDQYLTGLTLYFIGYVLFEVPANTVLKLGTPKIWLPTVSLVWGVVATLLGVVQNYPGYLSSRFFLGVAESGLFPGVVYYLSMWYKRNEQHYRVALFFSAASLAGAFGGVLAWGIAHMKGVGGLNGWRWIFILEGLLTVVVSIIAYFWVHNYPATAGFLSKEEREFIQFRLRNDNDSTREEKFSWSAVLDAFKDPKVWLYGLGFHTLSLPMYTLSLFFPTIIKELGYSAAEAQLLTVPPYAVAFVLTITVAVLSEKTRRRAPFMMGSSAFGCIGYIMLLAQDRAGVSYAGTFFAAAGIYPAVAIMLSWPANNVSGQTKRCIANAMQISIGNLGAVIGTQLYRSESSPRYFIGHGFALGYLVANIIVVAILWQVLRRENAEKERVREAQGMRPLMGDIGDAEGEFLGDKDPRWVFQL</sequence>
<comment type="caution">
    <text evidence="9">The sequence shown here is derived from an EMBL/GenBank/DDBJ whole genome shotgun (WGS) entry which is preliminary data.</text>
</comment>
<proteinExistence type="predicted"/>
<dbReference type="GO" id="GO:0016020">
    <property type="term" value="C:membrane"/>
    <property type="evidence" value="ECO:0007669"/>
    <property type="project" value="UniProtKB-SubCell"/>
</dbReference>
<evidence type="ECO:0000256" key="4">
    <source>
        <dbReference type="ARBA" id="ARBA00022989"/>
    </source>
</evidence>
<evidence type="ECO:0000256" key="2">
    <source>
        <dbReference type="ARBA" id="ARBA00022448"/>
    </source>
</evidence>
<evidence type="ECO:0000256" key="3">
    <source>
        <dbReference type="ARBA" id="ARBA00022692"/>
    </source>
</evidence>
<evidence type="ECO:0000256" key="5">
    <source>
        <dbReference type="ARBA" id="ARBA00023136"/>
    </source>
</evidence>
<protein>
    <recommendedName>
        <fullName evidence="8">Major facilitator superfamily (MFS) profile domain-containing protein</fullName>
    </recommendedName>
</protein>
<feature type="transmembrane region" description="Helical" evidence="7">
    <location>
        <begin position="87"/>
        <end position="108"/>
    </location>
</feature>
<feature type="transmembrane region" description="Helical" evidence="7">
    <location>
        <begin position="367"/>
        <end position="389"/>
    </location>
</feature>
<feature type="transmembrane region" description="Helical" evidence="7">
    <location>
        <begin position="145"/>
        <end position="163"/>
    </location>
</feature>
<keyword evidence="5 7" id="KW-0472">Membrane</keyword>
<reference evidence="10" key="1">
    <citation type="journal article" date="2017" name="Nat. Microbiol.">
        <title>Global analysis of biosynthetic gene clusters reveals vast potential of secondary metabolite production in Penicillium species.</title>
        <authorList>
            <person name="Nielsen J.C."/>
            <person name="Grijseels S."/>
            <person name="Prigent S."/>
            <person name="Ji B."/>
            <person name="Dainat J."/>
            <person name="Nielsen K.F."/>
            <person name="Frisvad J.C."/>
            <person name="Workman M."/>
            <person name="Nielsen J."/>
        </authorList>
    </citation>
    <scope>NUCLEOTIDE SEQUENCE [LARGE SCALE GENOMIC DNA]</scope>
    <source>
        <strain evidence="10">IBT 11843</strain>
    </source>
</reference>
<dbReference type="InterPro" id="IPR020846">
    <property type="entry name" value="MFS_dom"/>
</dbReference>
<feature type="transmembrane region" description="Helical" evidence="7">
    <location>
        <begin position="175"/>
        <end position="196"/>
    </location>
</feature>
<dbReference type="InterPro" id="IPR011701">
    <property type="entry name" value="MFS"/>
</dbReference>
<feature type="transmembrane region" description="Helical" evidence="7">
    <location>
        <begin position="315"/>
        <end position="335"/>
    </location>
</feature>
<feature type="region of interest" description="Disordered" evidence="6">
    <location>
        <begin position="1"/>
        <end position="30"/>
    </location>
</feature>
<gene>
    <name evidence="9" type="ORF">PENDEC_c004G01755</name>
</gene>
<dbReference type="FunFam" id="1.20.1250.20:FF:000068">
    <property type="entry name" value="MFS general substrate transporter"/>
    <property type="match status" value="1"/>
</dbReference>
<evidence type="ECO:0000313" key="9">
    <source>
        <dbReference type="EMBL" id="OQD76582.1"/>
    </source>
</evidence>
<dbReference type="OrthoDB" id="2962993at2759"/>
<dbReference type="CDD" id="cd17327">
    <property type="entry name" value="MFS_FEN2_like"/>
    <property type="match status" value="1"/>
</dbReference>
<keyword evidence="3 7" id="KW-0812">Transmembrane</keyword>
<dbReference type="PANTHER" id="PTHR43791">
    <property type="entry name" value="PERMEASE-RELATED"/>
    <property type="match status" value="1"/>
</dbReference>
<feature type="transmembrane region" description="Helical" evidence="7">
    <location>
        <begin position="208"/>
        <end position="230"/>
    </location>
</feature>
<comment type="subcellular location">
    <subcellularLocation>
        <location evidence="1">Membrane</location>
        <topology evidence="1">Multi-pass membrane protein</topology>
    </subcellularLocation>
</comment>
<dbReference type="STRING" id="69771.A0A1V6PIW1"/>
<dbReference type="SUPFAM" id="SSF103473">
    <property type="entry name" value="MFS general substrate transporter"/>
    <property type="match status" value="1"/>
</dbReference>
<dbReference type="OMA" id="DPRWRFE"/>
<dbReference type="InterPro" id="IPR036259">
    <property type="entry name" value="MFS_trans_sf"/>
</dbReference>
<feature type="transmembrane region" description="Helical" evidence="7">
    <location>
        <begin position="115"/>
        <end position="133"/>
    </location>
</feature>
<dbReference type="PROSITE" id="PS50850">
    <property type="entry name" value="MFS"/>
    <property type="match status" value="1"/>
</dbReference>
<dbReference type="Pfam" id="PF07690">
    <property type="entry name" value="MFS_1"/>
    <property type="match status" value="1"/>
</dbReference>
<feature type="compositionally biased region" description="Basic and acidic residues" evidence="6">
    <location>
        <begin position="1"/>
        <end position="11"/>
    </location>
</feature>
<keyword evidence="10" id="KW-1185">Reference proteome</keyword>
<feature type="transmembrane region" description="Helical" evidence="7">
    <location>
        <begin position="278"/>
        <end position="303"/>
    </location>
</feature>
<dbReference type="Gene3D" id="1.20.1250.20">
    <property type="entry name" value="MFS general substrate transporter like domains"/>
    <property type="match status" value="2"/>
</dbReference>
<evidence type="ECO:0000256" key="6">
    <source>
        <dbReference type="SAM" id="MobiDB-lite"/>
    </source>
</evidence>
<dbReference type="Proteomes" id="UP000191522">
    <property type="component" value="Unassembled WGS sequence"/>
</dbReference>
<dbReference type="FunFam" id="1.20.1250.20:FF:000034">
    <property type="entry name" value="MFS general substrate transporter"/>
    <property type="match status" value="1"/>
</dbReference>
<keyword evidence="4 7" id="KW-1133">Transmembrane helix</keyword>
<accession>A0A1V6PIW1</accession>
<organism evidence="9 10">
    <name type="scientific">Penicillium decumbens</name>
    <dbReference type="NCBI Taxonomy" id="69771"/>
    <lineage>
        <taxon>Eukaryota</taxon>
        <taxon>Fungi</taxon>
        <taxon>Dikarya</taxon>
        <taxon>Ascomycota</taxon>
        <taxon>Pezizomycotina</taxon>
        <taxon>Eurotiomycetes</taxon>
        <taxon>Eurotiomycetidae</taxon>
        <taxon>Eurotiales</taxon>
        <taxon>Aspergillaceae</taxon>
        <taxon>Penicillium</taxon>
    </lineage>
</organism>
<keyword evidence="2" id="KW-0813">Transport</keyword>
<dbReference type="GO" id="GO:0022857">
    <property type="term" value="F:transmembrane transporter activity"/>
    <property type="evidence" value="ECO:0007669"/>
    <property type="project" value="InterPro"/>
</dbReference>
<dbReference type="PANTHER" id="PTHR43791:SF22">
    <property type="entry name" value="TRANSPORTER, PUTATIVE (AFU_ORTHOLOGUE AFUA_6G11320)-RELATED"/>
    <property type="match status" value="1"/>
</dbReference>
<name>A0A1V6PIW1_PENDC</name>
<feature type="transmembrane region" description="Helical" evidence="7">
    <location>
        <begin position="401"/>
        <end position="422"/>
    </location>
</feature>
<dbReference type="AlphaFoldDB" id="A0A1V6PIW1"/>
<feature type="domain" description="Major facilitator superfamily (MFS) profile" evidence="8">
    <location>
        <begin position="49"/>
        <end position="461"/>
    </location>
</feature>
<dbReference type="EMBL" id="MDYL01000004">
    <property type="protein sequence ID" value="OQD76582.1"/>
    <property type="molecule type" value="Genomic_DNA"/>
</dbReference>
<evidence type="ECO:0000256" key="1">
    <source>
        <dbReference type="ARBA" id="ARBA00004141"/>
    </source>
</evidence>
<evidence type="ECO:0000256" key="7">
    <source>
        <dbReference type="SAM" id="Phobius"/>
    </source>
</evidence>
<feature type="transmembrane region" description="Helical" evidence="7">
    <location>
        <begin position="342"/>
        <end position="361"/>
    </location>
</feature>
<evidence type="ECO:0000313" key="10">
    <source>
        <dbReference type="Proteomes" id="UP000191522"/>
    </source>
</evidence>
<feature type="transmembrane region" description="Helical" evidence="7">
    <location>
        <begin position="434"/>
        <end position="455"/>
    </location>
</feature>